<dbReference type="AlphaFoldDB" id="A0AAE1P2I6"/>
<keyword evidence="2" id="KW-1185">Reference proteome</keyword>
<proteinExistence type="predicted"/>
<sequence length="71" mass="7891">MIDLTGESVSWPAGNESWRKLCYEPHQSTNHSSDEEDETPGLGCADLVKVGSQRVFSSCLYTRSELADLQK</sequence>
<evidence type="ECO:0000313" key="2">
    <source>
        <dbReference type="Proteomes" id="UP001292094"/>
    </source>
</evidence>
<comment type="caution">
    <text evidence="1">The sequence shown here is derived from an EMBL/GenBank/DDBJ whole genome shotgun (WGS) entry which is preliminary data.</text>
</comment>
<dbReference type="Proteomes" id="UP001292094">
    <property type="component" value="Unassembled WGS sequence"/>
</dbReference>
<organism evidence="1 2">
    <name type="scientific">Petrolisthes manimaculis</name>
    <dbReference type="NCBI Taxonomy" id="1843537"/>
    <lineage>
        <taxon>Eukaryota</taxon>
        <taxon>Metazoa</taxon>
        <taxon>Ecdysozoa</taxon>
        <taxon>Arthropoda</taxon>
        <taxon>Crustacea</taxon>
        <taxon>Multicrustacea</taxon>
        <taxon>Malacostraca</taxon>
        <taxon>Eumalacostraca</taxon>
        <taxon>Eucarida</taxon>
        <taxon>Decapoda</taxon>
        <taxon>Pleocyemata</taxon>
        <taxon>Anomura</taxon>
        <taxon>Galatheoidea</taxon>
        <taxon>Porcellanidae</taxon>
        <taxon>Petrolisthes</taxon>
    </lineage>
</organism>
<name>A0AAE1P2I6_9EUCA</name>
<accession>A0AAE1P2I6</accession>
<reference evidence="1" key="1">
    <citation type="submission" date="2023-11" db="EMBL/GenBank/DDBJ databases">
        <title>Genome assemblies of two species of porcelain crab, Petrolisthes cinctipes and Petrolisthes manimaculis (Anomura: Porcellanidae).</title>
        <authorList>
            <person name="Angst P."/>
        </authorList>
    </citation>
    <scope>NUCLEOTIDE SEQUENCE</scope>
    <source>
        <strain evidence="1">PB745_02</strain>
        <tissue evidence="1">Gill</tissue>
    </source>
</reference>
<gene>
    <name evidence="1" type="ORF">Pmani_027653</name>
</gene>
<protein>
    <submittedName>
        <fullName evidence="1">Uncharacterized protein</fullName>
    </submittedName>
</protein>
<dbReference type="EMBL" id="JAWZYT010003111">
    <property type="protein sequence ID" value="KAK4300121.1"/>
    <property type="molecule type" value="Genomic_DNA"/>
</dbReference>
<evidence type="ECO:0000313" key="1">
    <source>
        <dbReference type="EMBL" id="KAK4300121.1"/>
    </source>
</evidence>